<evidence type="ECO:0000313" key="2">
    <source>
        <dbReference type="EMBL" id="KYK60682.1"/>
    </source>
</evidence>
<accession>A0A151GUI7</accession>
<feature type="region of interest" description="Disordered" evidence="1">
    <location>
        <begin position="1"/>
        <end position="80"/>
    </location>
</feature>
<keyword evidence="3" id="KW-1185">Reference proteome</keyword>
<dbReference type="EMBL" id="LAYC01000001">
    <property type="protein sequence ID" value="KYK60682.1"/>
    <property type="molecule type" value="Genomic_DNA"/>
</dbReference>
<sequence length="221" mass="23740">MKKGTQTPGTQTPHPGTKTRGDGSVAASVPESSPSRAPSRERLIRNGSMPSIGSNDVRSPHHTPPRLPRPPRPPRPLAIHHPSGRLGLVADCPAAYGELFVQMHRHMAAHASMPRPRRSLAILGPRSAARAGDADETSSYSVIPLPERPGSCLGIDARVMRDMRLLTVTFSFMACVRATRSIPVMARHSSAHGSPPRSNSPRAKTLCGTSFRFALRPSTCT</sequence>
<comment type="caution">
    <text evidence="2">The sequence shown here is derived from an EMBL/GenBank/DDBJ whole genome shotgun (WGS) entry which is preliminary data.</text>
</comment>
<evidence type="ECO:0000256" key="1">
    <source>
        <dbReference type="SAM" id="MobiDB-lite"/>
    </source>
</evidence>
<feature type="compositionally biased region" description="Polar residues" evidence="1">
    <location>
        <begin position="48"/>
        <end position="57"/>
    </location>
</feature>
<protein>
    <submittedName>
        <fullName evidence="2">Uncharacterized protein</fullName>
    </submittedName>
</protein>
<feature type="compositionally biased region" description="Pro residues" evidence="1">
    <location>
        <begin position="65"/>
        <end position="76"/>
    </location>
</feature>
<dbReference type="RefSeq" id="XP_040660034.1">
    <property type="nucleotide sequence ID" value="XM_040799151.1"/>
</dbReference>
<feature type="compositionally biased region" description="Low complexity" evidence="1">
    <location>
        <begin position="1"/>
        <end position="37"/>
    </location>
</feature>
<reference evidence="2 3" key="1">
    <citation type="journal article" date="2016" name="Sci. Rep.">
        <title>Insights into Adaptations to a Near-Obligate Nematode Endoparasitic Lifestyle from the Finished Genome of Drechmeria coniospora.</title>
        <authorList>
            <person name="Zhang L."/>
            <person name="Zhou Z."/>
            <person name="Guo Q."/>
            <person name="Fokkens L."/>
            <person name="Miskei M."/>
            <person name="Pocsi I."/>
            <person name="Zhang W."/>
            <person name="Chen M."/>
            <person name="Wang L."/>
            <person name="Sun Y."/>
            <person name="Donzelli B.G."/>
            <person name="Gibson D.M."/>
            <person name="Nelson D.R."/>
            <person name="Luo J.G."/>
            <person name="Rep M."/>
            <person name="Liu H."/>
            <person name="Yang S."/>
            <person name="Wang J."/>
            <person name="Krasnoff S.B."/>
            <person name="Xu Y."/>
            <person name="Molnar I."/>
            <person name="Lin M."/>
        </authorList>
    </citation>
    <scope>NUCLEOTIDE SEQUENCE [LARGE SCALE GENOMIC DNA]</scope>
    <source>
        <strain evidence="2 3">ARSEF 6962</strain>
    </source>
</reference>
<dbReference type="GeneID" id="63714463"/>
<organism evidence="2 3">
    <name type="scientific">Drechmeria coniospora</name>
    <name type="common">Nematophagous fungus</name>
    <name type="synonym">Meria coniospora</name>
    <dbReference type="NCBI Taxonomy" id="98403"/>
    <lineage>
        <taxon>Eukaryota</taxon>
        <taxon>Fungi</taxon>
        <taxon>Dikarya</taxon>
        <taxon>Ascomycota</taxon>
        <taxon>Pezizomycotina</taxon>
        <taxon>Sordariomycetes</taxon>
        <taxon>Hypocreomycetidae</taxon>
        <taxon>Hypocreales</taxon>
        <taxon>Ophiocordycipitaceae</taxon>
        <taxon>Drechmeria</taxon>
    </lineage>
</organism>
<proteinExistence type="predicted"/>
<dbReference type="Proteomes" id="UP000076580">
    <property type="component" value="Chromosome 01"/>
</dbReference>
<evidence type="ECO:0000313" key="3">
    <source>
        <dbReference type="Proteomes" id="UP000076580"/>
    </source>
</evidence>
<dbReference type="InParanoid" id="A0A151GUI7"/>
<dbReference type="AlphaFoldDB" id="A0A151GUI7"/>
<gene>
    <name evidence="2" type="ORF">DCS_01820</name>
</gene>
<name>A0A151GUI7_DRECN</name>